<protein>
    <submittedName>
        <fullName evidence="1">Uncharacterized protein</fullName>
    </submittedName>
</protein>
<gene>
    <name evidence="1" type="ORF">VC82_2975</name>
</gene>
<dbReference type="Proteomes" id="UP000032726">
    <property type="component" value="Chromosome"/>
</dbReference>
<dbReference type="AlphaFoldDB" id="A0A0D5YXC7"/>
<evidence type="ECO:0000313" key="1">
    <source>
        <dbReference type="EMBL" id="AKA36519.1"/>
    </source>
</evidence>
<dbReference type="HOGENOM" id="CLU_791835_0_0_10"/>
<accession>A0A0D5YXC7</accession>
<dbReference type="KEGG" id="mlt:VC82_2975"/>
<keyword evidence="2" id="KW-1185">Reference proteome</keyword>
<evidence type="ECO:0000313" key="2">
    <source>
        <dbReference type="Proteomes" id="UP000032726"/>
    </source>
</evidence>
<sequence length="350" mass="39877">MPNSPTAIADGVHSAALATINRMKKTLIILLSISILSCTEEKKGFPDYLKSLYDLELPLSFDLNSRMDASKNYDSTLFETYKHVWTYAPYGIAFKNDKVVGVIEYSITDNGLAPFLITLDNQGNKIDSLNILGNTRFGKQGQTLESAVLYADLKLVVTDSSRSWLIDYDYNKIPNTTELRVTTTTYQILENGKIEQIDKSEPIITKPDTKSEAELLGVYEYVHEYNTEDLIENHYLEFKEGQSFYYGTSDDFDEAREGYYPGFFKAQIDNLEFNGENLTFDITVSDSIFYKKPVTPLYQTIGNEPWDIGIRYNTRNYQGIVNGDTITILTKEFDPRKFIKKKVADTAYGK</sequence>
<proteinExistence type="predicted"/>
<dbReference type="EMBL" id="CP011071">
    <property type="protein sequence ID" value="AKA36519.1"/>
    <property type="molecule type" value="Genomic_DNA"/>
</dbReference>
<reference evidence="1 2" key="1">
    <citation type="submission" date="2015-03" db="EMBL/GenBank/DDBJ databases">
        <title>Complete genome sequence of Muricauda lutaonensis CC-HSB-11T, isolated from a coastal hot spring.</title>
        <authorList>
            <person name="Kim K.M."/>
        </authorList>
    </citation>
    <scope>NUCLEOTIDE SEQUENCE [LARGE SCALE GENOMIC DNA]</scope>
    <source>
        <strain evidence="1 2">CC-HSB-11</strain>
    </source>
</reference>
<organism evidence="1 2">
    <name type="scientific">Flagellimonas lutaonensis</name>
    <dbReference type="NCBI Taxonomy" id="516051"/>
    <lineage>
        <taxon>Bacteria</taxon>
        <taxon>Pseudomonadati</taxon>
        <taxon>Bacteroidota</taxon>
        <taxon>Flavobacteriia</taxon>
        <taxon>Flavobacteriales</taxon>
        <taxon>Flavobacteriaceae</taxon>
        <taxon>Flagellimonas</taxon>
    </lineage>
</organism>
<dbReference type="STRING" id="516051.VC82_2975"/>
<name>A0A0D5YXC7_9FLAO</name>